<feature type="region of interest" description="Disordered" evidence="1">
    <location>
        <begin position="136"/>
        <end position="165"/>
    </location>
</feature>
<feature type="compositionally biased region" description="Basic and acidic residues" evidence="1">
    <location>
        <begin position="20"/>
        <end position="36"/>
    </location>
</feature>
<protein>
    <submittedName>
        <fullName evidence="2">Uncharacterized protein</fullName>
    </submittedName>
</protein>
<gene>
    <name evidence="2" type="ORF">CB5_LOCUS7871</name>
</gene>
<proteinExistence type="predicted"/>
<feature type="compositionally biased region" description="Basic and acidic residues" evidence="1">
    <location>
        <begin position="1"/>
        <end position="11"/>
    </location>
</feature>
<dbReference type="EMBL" id="LR862144">
    <property type="protein sequence ID" value="CAD1824660.1"/>
    <property type="molecule type" value="Genomic_DNA"/>
</dbReference>
<name>A0A6V7P1G1_ANACO</name>
<feature type="region of interest" description="Disordered" evidence="1">
    <location>
        <begin position="1"/>
        <end position="109"/>
    </location>
</feature>
<sequence>MAATSRGDRRGRSITRRINTHAEPHRSEATHSEPRHSSPISAPRTSLLTDPRPILSKPRHPQPIRPKPRHPRPIRRCPCRAAAHDSARDLGQSVDARAPSSTLMARTRRVPSDAASLHLEGRSPVDAALLSWPFTAAERRRHGPPPSRSQIRGSTVRSQPQRSSVINKARQLLDGEPERESGALLSNEAARQVFDSDPERESGALLSNGFRPPNARCTGVRPPIARRRT</sequence>
<evidence type="ECO:0000256" key="1">
    <source>
        <dbReference type="SAM" id="MobiDB-lite"/>
    </source>
</evidence>
<evidence type="ECO:0000313" key="2">
    <source>
        <dbReference type="EMBL" id="CAD1824660.1"/>
    </source>
</evidence>
<feature type="region of interest" description="Disordered" evidence="1">
    <location>
        <begin position="192"/>
        <end position="229"/>
    </location>
</feature>
<organism evidence="2">
    <name type="scientific">Ananas comosus var. bracteatus</name>
    <name type="common">red pineapple</name>
    <dbReference type="NCBI Taxonomy" id="296719"/>
    <lineage>
        <taxon>Eukaryota</taxon>
        <taxon>Viridiplantae</taxon>
        <taxon>Streptophyta</taxon>
        <taxon>Embryophyta</taxon>
        <taxon>Tracheophyta</taxon>
        <taxon>Spermatophyta</taxon>
        <taxon>Magnoliopsida</taxon>
        <taxon>Liliopsida</taxon>
        <taxon>Poales</taxon>
        <taxon>Bromeliaceae</taxon>
        <taxon>Bromelioideae</taxon>
        <taxon>Ananas</taxon>
    </lineage>
</organism>
<feature type="compositionally biased region" description="Polar residues" evidence="1">
    <location>
        <begin position="38"/>
        <end position="48"/>
    </location>
</feature>
<reference evidence="2" key="1">
    <citation type="submission" date="2020-07" db="EMBL/GenBank/DDBJ databases">
        <authorList>
            <person name="Lin J."/>
        </authorList>
    </citation>
    <scope>NUCLEOTIDE SEQUENCE</scope>
</reference>
<accession>A0A6V7P1G1</accession>
<dbReference type="AlphaFoldDB" id="A0A6V7P1G1"/>
<feature type="compositionally biased region" description="Polar residues" evidence="1">
    <location>
        <begin position="148"/>
        <end position="165"/>
    </location>
</feature>
<feature type="compositionally biased region" description="Basic residues" evidence="1">
    <location>
        <begin position="57"/>
        <end position="78"/>
    </location>
</feature>